<evidence type="ECO:0000313" key="1">
    <source>
        <dbReference type="EMBL" id="WOK07739.1"/>
    </source>
</evidence>
<accession>A0ABZ0IUB5</accession>
<organism evidence="1 2">
    <name type="scientific">Imperialibacter roseus</name>
    <dbReference type="NCBI Taxonomy" id="1324217"/>
    <lineage>
        <taxon>Bacteria</taxon>
        <taxon>Pseudomonadati</taxon>
        <taxon>Bacteroidota</taxon>
        <taxon>Cytophagia</taxon>
        <taxon>Cytophagales</taxon>
        <taxon>Flammeovirgaceae</taxon>
        <taxon>Imperialibacter</taxon>
    </lineage>
</organism>
<gene>
    <name evidence="1" type="ORF">RT717_03760</name>
</gene>
<dbReference type="EMBL" id="CP136051">
    <property type="protein sequence ID" value="WOK07739.1"/>
    <property type="molecule type" value="Genomic_DNA"/>
</dbReference>
<protein>
    <submittedName>
        <fullName evidence="1">Uncharacterized protein</fullName>
    </submittedName>
</protein>
<keyword evidence="2" id="KW-1185">Reference proteome</keyword>
<name>A0ABZ0IUB5_9BACT</name>
<proteinExistence type="predicted"/>
<dbReference type="Proteomes" id="UP001302349">
    <property type="component" value="Chromosome"/>
</dbReference>
<reference evidence="1 2" key="1">
    <citation type="journal article" date="2023" name="Microbiol. Resour. Announc.">
        <title>Complete Genome Sequence of Imperialibacter roseus strain P4T.</title>
        <authorList>
            <person name="Tizabi D.R."/>
            <person name="Bachvaroff T."/>
            <person name="Hill R.T."/>
        </authorList>
    </citation>
    <scope>NUCLEOTIDE SEQUENCE [LARGE SCALE GENOMIC DNA]</scope>
    <source>
        <strain evidence="1 2">P4T</strain>
    </source>
</reference>
<evidence type="ECO:0000313" key="2">
    <source>
        <dbReference type="Proteomes" id="UP001302349"/>
    </source>
</evidence>
<sequence length="212" mass="24928">MTDDKLRQSFEAKCQTYQKWFIQLESWRLVKPLILAWITDRTDNDADKLIVDKNNQVVAAYDHRQLIRFFKDNKSILPDSLNTISWTNDIERFEKAYPTIYNIIAIESSLKSNGFSKASVYESINFINLFNDLADQLDDPQLRSLSDKQEVRNLWDFGYNEIFWKEFGEQEELASVSIPQFQTDYNVLSSALSQMIDAFIERLVILDDQEKN</sequence>
<dbReference type="RefSeq" id="WP_317490398.1">
    <property type="nucleotide sequence ID" value="NZ_CP136051.1"/>
</dbReference>